<gene>
    <name evidence="4" type="ORF">K491DRAFT_276079</name>
</gene>
<dbReference type="SUPFAM" id="SSF53474">
    <property type="entry name" value="alpha/beta-Hydrolases"/>
    <property type="match status" value="1"/>
</dbReference>
<protein>
    <submittedName>
        <fullName evidence="4">Alpha/beta-hydrolase</fullName>
    </submittedName>
</protein>
<dbReference type="Gene3D" id="3.40.50.1820">
    <property type="entry name" value="alpha/beta hydrolase"/>
    <property type="match status" value="1"/>
</dbReference>
<organism evidence="4 5">
    <name type="scientific">Lophiostoma macrostomum CBS 122681</name>
    <dbReference type="NCBI Taxonomy" id="1314788"/>
    <lineage>
        <taxon>Eukaryota</taxon>
        <taxon>Fungi</taxon>
        <taxon>Dikarya</taxon>
        <taxon>Ascomycota</taxon>
        <taxon>Pezizomycotina</taxon>
        <taxon>Dothideomycetes</taxon>
        <taxon>Pleosporomycetidae</taxon>
        <taxon>Pleosporales</taxon>
        <taxon>Lophiostomataceae</taxon>
        <taxon>Lophiostoma</taxon>
    </lineage>
</organism>
<reference evidence="4" key="1">
    <citation type="journal article" date="2020" name="Stud. Mycol.">
        <title>101 Dothideomycetes genomes: a test case for predicting lifestyles and emergence of pathogens.</title>
        <authorList>
            <person name="Haridas S."/>
            <person name="Albert R."/>
            <person name="Binder M."/>
            <person name="Bloem J."/>
            <person name="Labutti K."/>
            <person name="Salamov A."/>
            <person name="Andreopoulos B."/>
            <person name="Baker S."/>
            <person name="Barry K."/>
            <person name="Bills G."/>
            <person name="Bluhm B."/>
            <person name="Cannon C."/>
            <person name="Castanera R."/>
            <person name="Culley D."/>
            <person name="Daum C."/>
            <person name="Ezra D."/>
            <person name="Gonzalez J."/>
            <person name="Henrissat B."/>
            <person name="Kuo A."/>
            <person name="Liang C."/>
            <person name="Lipzen A."/>
            <person name="Lutzoni F."/>
            <person name="Magnuson J."/>
            <person name="Mondo S."/>
            <person name="Nolan M."/>
            <person name="Ohm R."/>
            <person name="Pangilinan J."/>
            <person name="Park H.-J."/>
            <person name="Ramirez L."/>
            <person name="Alfaro M."/>
            <person name="Sun H."/>
            <person name="Tritt A."/>
            <person name="Yoshinaga Y."/>
            <person name="Zwiers L.-H."/>
            <person name="Turgeon B."/>
            <person name="Goodwin S."/>
            <person name="Spatafora J."/>
            <person name="Crous P."/>
            <person name="Grigoriev I."/>
        </authorList>
    </citation>
    <scope>NUCLEOTIDE SEQUENCE</scope>
    <source>
        <strain evidence="4">CBS 122681</strain>
    </source>
</reference>
<keyword evidence="2" id="KW-0732">Signal</keyword>
<feature type="signal peptide" evidence="2">
    <location>
        <begin position="1"/>
        <end position="34"/>
    </location>
</feature>
<dbReference type="EMBL" id="MU004316">
    <property type="protein sequence ID" value="KAF2658311.1"/>
    <property type="molecule type" value="Genomic_DNA"/>
</dbReference>
<evidence type="ECO:0000313" key="4">
    <source>
        <dbReference type="EMBL" id="KAF2658311.1"/>
    </source>
</evidence>
<feature type="domain" description="Alpha/beta hydrolase fold-3" evidence="3">
    <location>
        <begin position="84"/>
        <end position="303"/>
    </location>
</feature>
<evidence type="ECO:0000256" key="1">
    <source>
        <dbReference type="ARBA" id="ARBA00022801"/>
    </source>
</evidence>
<feature type="chain" id="PRO_5025471367" evidence="2">
    <location>
        <begin position="35"/>
        <end position="334"/>
    </location>
</feature>
<dbReference type="Proteomes" id="UP000799324">
    <property type="component" value="Unassembled WGS sequence"/>
</dbReference>
<dbReference type="OrthoDB" id="408631at2759"/>
<dbReference type="InterPro" id="IPR050300">
    <property type="entry name" value="GDXG_lipolytic_enzyme"/>
</dbReference>
<dbReference type="Pfam" id="PF07859">
    <property type="entry name" value="Abhydrolase_3"/>
    <property type="match status" value="1"/>
</dbReference>
<dbReference type="GO" id="GO:0016787">
    <property type="term" value="F:hydrolase activity"/>
    <property type="evidence" value="ECO:0007669"/>
    <property type="project" value="UniProtKB-KW"/>
</dbReference>
<sequence length="334" mass="36939">MPPSHSLLTSLRLKLTVLLLRLFLRFGAIPRARRRDDLATASLHVRTHRTHVPSRDPKRTILVDIYFPPEPDLEGSEAGDLPVVVNWHGSGFVLPLHGSDSLYCARMARDAGVVVVDAEYRKAPECAFPGALHDVEDVLRWVGMQEGVDKRRVVVSGFSAGGNLALGAASWMGRMLEEREGEGGVKVVGCVAWYAVTDLSIPPEVKMRGMQEEGKWLAGALPRFFNQCYVPDGRLMTDQRVSPGLARTQDFPEKVVLVACEEDMLAAEARALAEKLDSGNEDGNGNGRRRVVYREVQGARHGFDKGCVAGSVEARRRDEMYRFVVEEVKGMVNM</sequence>
<dbReference type="InterPro" id="IPR013094">
    <property type="entry name" value="AB_hydrolase_3"/>
</dbReference>
<name>A0A6A6TG54_9PLEO</name>
<evidence type="ECO:0000259" key="3">
    <source>
        <dbReference type="Pfam" id="PF07859"/>
    </source>
</evidence>
<dbReference type="PANTHER" id="PTHR48081">
    <property type="entry name" value="AB HYDROLASE SUPERFAMILY PROTEIN C4A8.06C"/>
    <property type="match status" value="1"/>
</dbReference>
<evidence type="ECO:0000313" key="5">
    <source>
        <dbReference type="Proteomes" id="UP000799324"/>
    </source>
</evidence>
<dbReference type="AlphaFoldDB" id="A0A6A6TG54"/>
<keyword evidence="5" id="KW-1185">Reference proteome</keyword>
<keyword evidence="1 4" id="KW-0378">Hydrolase</keyword>
<dbReference type="InterPro" id="IPR029058">
    <property type="entry name" value="AB_hydrolase_fold"/>
</dbReference>
<evidence type="ECO:0000256" key="2">
    <source>
        <dbReference type="SAM" id="SignalP"/>
    </source>
</evidence>
<accession>A0A6A6TG54</accession>
<proteinExistence type="predicted"/>